<dbReference type="InterPro" id="IPR023298">
    <property type="entry name" value="ATPase_P-typ_TM_dom_sf"/>
</dbReference>
<keyword evidence="2 10" id="KW-0812">Transmembrane</keyword>
<dbReference type="Pfam" id="PF00689">
    <property type="entry name" value="Cation_ATPase_C"/>
    <property type="match status" value="1"/>
</dbReference>
<dbReference type="InterPro" id="IPR023299">
    <property type="entry name" value="ATPase_P-typ_cyto_dom_N"/>
</dbReference>
<dbReference type="RefSeq" id="WP_111212995.1">
    <property type="nucleotide sequence ID" value="NZ_POTY01000028.1"/>
</dbReference>
<dbReference type="PANTHER" id="PTHR42861">
    <property type="entry name" value="CALCIUM-TRANSPORTING ATPASE"/>
    <property type="match status" value="1"/>
</dbReference>
<sequence>MAGGLQVVGEDVPVRTEYVVGPAATAGLGSAEAGRRLLVDGPNTAAAPPRRHLATRILRQLTDPLVALLLAAAVVTTALRDYPDTAVILLVVLVNTTIGVVQEVRADRAIAGLDQLAAPTARVVRDGRDVVLPAAELVRDDLVRLEAGDVVPADLLLDDASRLHLDESALTGESVPVVREAGEEASAGTVVTTGRAAGTVLRTGRASALGRIATLAATTRPAATPLQRRLASLSRILGVAAVLLSGLVFLVGVLGGRPVVDMAVTAVSLVVAAVPESLPAVVTLALALGARRMAAARTIPRRLHAVETLGSVTVIASDKTGTLTEGRMAVQHAVTADGVRFGVTGTGYAPHGTVHRDGAPVAVPDELRRLARAGLLCNDATLAPPTDEQPRWSAVGDPLEAALVAFAARCGLDPQAIRRAWPRVAEHPFDQQLRRMTTVHRSCDRRYLVVCKGAPESVLTSSLLDATDEEVADLAAAAHRMAGDGLRVLALAAALVDTLPADPGHPKGLRPVGLVAVGDPLRAGAADIAGSFADAGVRLVLVTGDHPATAAAVAGQLGLWNEGDPVVRGDAGDPADAHPAARVFARTQPEQKLDIVAGLQSRGHVVAMTGDGVNDAPALRRADIGVAMGGGTQVARQAADLVLVDDDLSTVATAIGEGRRVYDNIRRFLRYALSGGVAEIAVMLIGPLFGLAVPLLPAQILWINLLTHGLPGVALGAEPAEPGTLRRPPRSPRESVLGVGLGRQILVTGALISAVTLGAGLLAARWDRPWQSVVFVVLGLAQLGVALAVRAPRPPSGRRGNLALPLAVAGSALLQVSGVLLPPLRELLGTEPLGAVELIACAAVSTLPGLALRLTRRPAAGSDGDGPQTGTAVPDRGAAG</sequence>
<dbReference type="InterPro" id="IPR004014">
    <property type="entry name" value="ATPase_P-typ_cation-transptr_N"/>
</dbReference>
<dbReference type="Pfam" id="PF00122">
    <property type="entry name" value="E1-E2_ATPase"/>
    <property type="match status" value="1"/>
</dbReference>
<gene>
    <name evidence="12" type="ORF">C1I95_07240</name>
</gene>
<dbReference type="AlphaFoldDB" id="A0A2W2F9L3"/>
<evidence type="ECO:0000256" key="10">
    <source>
        <dbReference type="SAM" id="Phobius"/>
    </source>
</evidence>
<dbReference type="SUPFAM" id="SSF81653">
    <property type="entry name" value="Calcium ATPase, transduction domain A"/>
    <property type="match status" value="1"/>
</dbReference>
<dbReference type="InterPro" id="IPR001757">
    <property type="entry name" value="P_typ_ATPase"/>
</dbReference>
<dbReference type="Gene3D" id="2.70.150.10">
    <property type="entry name" value="Calcium-transporting ATPase, cytoplasmic transduction domain A"/>
    <property type="match status" value="1"/>
</dbReference>
<dbReference type="PRINTS" id="PR00120">
    <property type="entry name" value="HATPASE"/>
</dbReference>
<evidence type="ECO:0000256" key="9">
    <source>
        <dbReference type="SAM" id="MobiDB-lite"/>
    </source>
</evidence>
<organism evidence="12 13">
    <name type="scientific">Micromonospora craterilacus</name>
    <dbReference type="NCBI Taxonomy" id="1655439"/>
    <lineage>
        <taxon>Bacteria</taxon>
        <taxon>Bacillati</taxon>
        <taxon>Actinomycetota</taxon>
        <taxon>Actinomycetes</taxon>
        <taxon>Micromonosporales</taxon>
        <taxon>Micromonosporaceae</taxon>
        <taxon>Micromonospora</taxon>
    </lineage>
</organism>
<evidence type="ECO:0000256" key="7">
    <source>
        <dbReference type="ARBA" id="ARBA00023136"/>
    </source>
</evidence>
<evidence type="ECO:0000256" key="5">
    <source>
        <dbReference type="ARBA" id="ARBA00022967"/>
    </source>
</evidence>
<comment type="subcellular location">
    <subcellularLocation>
        <location evidence="1">Cell membrane</location>
        <topology evidence="1">Multi-pass membrane protein</topology>
    </subcellularLocation>
</comment>
<accession>A0A2W2F9L3</accession>
<dbReference type="OrthoDB" id="9814270at2"/>
<dbReference type="NCBIfam" id="TIGR01494">
    <property type="entry name" value="ATPase_P-type"/>
    <property type="match status" value="2"/>
</dbReference>
<dbReference type="SUPFAM" id="SSF81660">
    <property type="entry name" value="Metal cation-transporting ATPase, ATP-binding domain N"/>
    <property type="match status" value="1"/>
</dbReference>
<protein>
    <submittedName>
        <fullName evidence="12">ATPase</fullName>
    </submittedName>
</protein>
<dbReference type="SUPFAM" id="SSF56784">
    <property type="entry name" value="HAD-like"/>
    <property type="match status" value="1"/>
</dbReference>
<dbReference type="Gene3D" id="3.40.50.1000">
    <property type="entry name" value="HAD superfamily/HAD-like"/>
    <property type="match status" value="1"/>
</dbReference>
<evidence type="ECO:0000259" key="11">
    <source>
        <dbReference type="SMART" id="SM00831"/>
    </source>
</evidence>
<comment type="caution">
    <text evidence="12">The sequence shown here is derived from an EMBL/GenBank/DDBJ whole genome shotgun (WGS) entry which is preliminary data.</text>
</comment>
<dbReference type="SFLD" id="SFLDS00003">
    <property type="entry name" value="Haloacid_Dehalogenase"/>
    <property type="match status" value="1"/>
</dbReference>
<feature type="transmembrane region" description="Helical" evidence="10">
    <location>
        <begin position="668"/>
        <end position="693"/>
    </location>
</feature>
<keyword evidence="7 10" id="KW-0472">Membrane</keyword>
<dbReference type="InterPro" id="IPR006068">
    <property type="entry name" value="ATPase_P-typ_cation-transptr_C"/>
</dbReference>
<comment type="catalytic activity">
    <reaction evidence="8">
        <text>ATP + H2O = ADP + phosphate + H(+)</text>
        <dbReference type="Rhea" id="RHEA:13065"/>
        <dbReference type="ChEBI" id="CHEBI:15377"/>
        <dbReference type="ChEBI" id="CHEBI:15378"/>
        <dbReference type="ChEBI" id="CHEBI:30616"/>
        <dbReference type="ChEBI" id="CHEBI:43474"/>
        <dbReference type="ChEBI" id="CHEBI:456216"/>
    </reaction>
</comment>
<dbReference type="PRINTS" id="PR00119">
    <property type="entry name" value="CATATPASE"/>
</dbReference>
<dbReference type="SMART" id="SM00831">
    <property type="entry name" value="Cation_ATPase_N"/>
    <property type="match status" value="1"/>
</dbReference>
<feature type="transmembrane region" description="Helical" evidence="10">
    <location>
        <begin position="262"/>
        <end position="288"/>
    </location>
</feature>
<dbReference type="Proteomes" id="UP000248924">
    <property type="component" value="Unassembled WGS sequence"/>
</dbReference>
<dbReference type="InterPro" id="IPR023214">
    <property type="entry name" value="HAD_sf"/>
</dbReference>
<dbReference type="SUPFAM" id="SSF81665">
    <property type="entry name" value="Calcium ATPase, transmembrane domain M"/>
    <property type="match status" value="1"/>
</dbReference>
<dbReference type="InterPro" id="IPR059000">
    <property type="entry name" value="ATPase_P-type_domA"/>
</dbReference>
<feature type="transmembrane region" description="Helical" evidence="10">
    <location>
        <begin position="741"/>
        <end position="764"/>
    </location>
</feature>
<dbReference type="InterPro" id="IPR044492">
    <property type="entry name" value="P_typ_ATPase_HD_dom"/>
</dbReference>
<keyword evidence="6 10" id="KW-1133">Transmembrane helix</keyword>
<evidence type="ECO:0000256" key="6">
    <source>
        <dbReference type="ARBA" id="ARBA00022989"/>
    </source>
</evidence>
<dbReference type="InterPro" id="IPR008250">
    <property type="entry name" value="ATPase_P-typ_transduc_dom_A_sf"/>
</dbReference>
<evidence type="ECO:0000256" key="3">
    <source>
        <dbReference type="ARBA" id="ARBA00022741"/>
    </source>
</evidence>
<feature type="transmembrane region" description="Helical" evidence="10">
    <location>
        <begin position="236"/>
        <end position="256"/>
    </location>
</feature>
<keyword evidence="13" id="KW-1185">Reference proteome</keyword>
<evidence type="ECO:0000256" key="8">
    <source>
        <dbReference type="ARBA" id="ARBA00049360"/>
    </source>
</evidence>
<dbReference type="SFLD" id="SFLDG00002">
    <property type="entry name" value="C1.7:_P-type_atpase_like"/>
    <property type="match status" value="1"/>
</dbReference>
<evidence type="ECO:0000256" key="4">
    <source>
        <dbReference type="ARBA" id="ARBA00022840"/>
    </source>
</evidence>
<name>A0A2W2F9L3_9ACTN</name>
<dbReference type="SFLD" id="SFLDF00027">
    <property type="entry name" value="p-type_atpase"/>
    <property type="match status" value="1"/>
</dbReference>
<dbReference type="GO" id="GO:0005524">
    <property type="term" value="F:ATP binding"/>
    <property type="evidence" value="ECO:0007669"/>
    <property type="project" value="UniProtKB-KW"/>
</dbReference>
<dbReference type="InterPro" id="IPR036412">
    <property type="entry name" value="HAD-like_sf"/>
</dbReference>
<dbReference type="Gene3D" id="3.40.1110.10">
    <property type="entry name" value="Calcium-transporting ATPase, cytoplasmic domain N"/>
    <property type="match status" value="1"/>
</dbReference>
<dbReference type="Gene3D" id="1.20.1110.10">
    <property type="entry name" value="Calcium-transporting ATPase, transmembrane domain"/>
    <property type="match status" value="1"/>
</dbReference>
<dbReference type="GO" id="GO:0016887">
    <property type="term" value="F:ATP hydrolysis activity"/>
    <property type="evidence" value="ECO:0007669"/>
    <property type="project" value="InterPro"/>
</dbReference>
<keyword evidence="3" id="KW-0547">Nucleotide-binding</keyword>
<keyword evidence="4" id="KW-0067">ATP-binding</keyword>
<feature type="domain" description="Cation-transporting P-type ATPase N-terminal" evidence="11">
    <location>
        <begin position="16"/>
        <end position="81"/>
    </location>
</feature>
<dbReference type="GO" id="GO:0005886">
    <property type="term" value="C:plasma membrane"/>
    <property type="evidence" value="ECO:0007669"/>
    <property type="project" value="UniProtKB-SubCell"/>
</dbReference>
<feature type="transmembrane region" description="Helical" evidence="10">
    <location>
        <begin position="770"/>
        <end position="789"/>
    </location>
</feature>
<keyword evidence="5" id="KW-1278">Translocase</keyword>
<evidence type="ECO:0000256" key="2">
    <source>
        <dbReference type="ARBA" id="ARBA00022692"/>
    </source>
</evidence>
<feature type="region of interest" description="Disordered" evidence="9">
    <location>
        <begin position="857"/>
        <end position="880"/>
    </location>
</feature>
<reference evidence="12 13" key="1">
    <citation type="submission" date="2018-01" db="EMBL/GenBank/DDBJ databases">
        <title>Draft genome sequence of Jishengella sp. NA12.</title>
        <authorList>
            <person name="Sahin N."/>
            <person name="Ay H."/>
            <person name="Saygin H."/>
        </authorList>
    </citation>
    <scope>NUCLEOTIDE SEQUENCE [LARGE SCALE GENOMIC DNA]</scope>
    <source>
        <strain evidence="12 13">NA12</strain>
    </source>
</reference>
<evidence type="ECO:0000313" key="12">
    <source>
        <dbReference type="EMBL" id="PZG21578.1"/>
    </source>
</evidence>
<dbReference type="Pfam" id="PF08282">
    <property type="entry name" value="Hydrolase_3"/>
    <property type="match status" value="1"/>
</dbReference>
<dbReference type="InterPro" id="IPR018303">
    <property type="entry name" value="ATPase_P-typ_P_site"/>
</dbReference>
<dbReference type="PROSITE" id="PS00154">
    <property type="entry name" value="ATPASE_E1_E2"/>
    <property type="match status" value="1"/>
</dbReference>
<dbReference type="EMBL" id="POTY01000028">
    <property type="protein sequence ID" value="PZG21578.1"/>
    <property type="molecule type" value="Genomic_DNA"/>
</dbReference>
<evidence type="ECO:0000313" key="13">
    <source>
        <dbReference type="Proteomes" id="UP000248924"/>
    </source>
</evidence>
<evidence type="ECO:0000256" key="1">
    <source>
        <dbReference type="ARBA" id="ARBA00004651"/>
    </source>
</evidence>
<dbReference type="Pfam" id="PF13246">
    <property type="entry name" value="Cation_ATPase"/>
    <property type="match status" value="1"/>
</dbReference>
<proteinExistence type="predicted"/>
<dbReference type="Pfam" id="PF00690">
    <property type="entry name" value="Cation_ATPase_N"/>
    <property type="match status" value="1"/>
</dbReference>